<comment type="caution">
    <text evidence="1">The sequence shown here is derived from an EMBL/GenBank/DDBJ whole genome shotgun (WGS) entry which is preliminary data.</text>
</comment>
<dbReference type="HOGENOM" id="CLU_3424989_0_0_11"/>
<dbReference type="EMBL" id="CAIZ01000123">
    <property type="protein sequence ID" value="CCH70208.1"/>
    <property type="molecule type" value="Genomic_DNA"/>
</dbReference>
<dbReference type="Proteomes" id="UP000013167">
    <property type="component" value="Unassembled WGS sequence"/>
</dbReference>
<gene>
    <name evidence="1" type="ORF">BN10_530024</name>
</gene>
<keyword evidence="2" id="KW-1185">Reference proteome</keyword>
<accession>N0DZZ3</accession>
<reference evidence="1 2" key="1">
    <citation type="journal article" date="2013" name="ISME J.">
        <title>A metabolic model for members of the genus Tetrasphaera involved in enhanced biological phosphorus removal.</title>
        <authorList>
            <person name="Kristiansen R."/>
            <person name="Nguyen H.T.T."/>
            <person name="Saunders A.M."/>
            <person name="Nielsen J.L."/>
            <person name="Wimmer R."/>
            <person name="Le V.Q."/>
            <person name="McIlroy S.J."/>
            <person name="Petrovski S."/>
            <person name="Seviour R.J."/>
            <person name="Calteau A."/>
            <person name="Nielsen K.L."/>
            <person name="Nielsen P.H."/>
        </authorList>
    </citation>
    <scope>NUCLEOTIDE SEQUENCE [LARGE SCALE GENOMIC DNA]</scope>
    <source>
        <strain evidence="1 2">Lp2</strain>
    </source>
</reference>
<dbReference type="AlphaFoldDB" id="N0DZZ3"/>
<sequence length="22" mass="2648">MSIFVIMSLIYEKRGELNDPEY</sequence>
<proteinExistence type="predicted"/>
<evidence type="ECO:0000313" key="1">
    <source>
        <dbReference type="EMBL" id="CCH70208.1"/>
    </source>
</evidence>
<protein>
    <submittedName>
        <fullName evidence="1">Uncharacterized protein</fullName>
    </submittedName>
</protein>
<organism evidence="1 2">
    <name type="scientific">Phycicoccus elongatus Lp2</name>
    <dbReference type="NCBI Taxonomy" id="1193181"/>
    <lineage>
        <taxon>Bacteria</taxon>
        <taxon>Bacillati</taxon>
        <taxon>Actinomycetota</taxon>
        <taxon>Actinomycetes</taxon>
        <taxon>Micrococcales</taxon>
        <taxon>Intrasporangiaceae</taxon>
        <taxon>Phycicoccus</taxon>
    </lineage>
</organism>
<name>N0DZZ3_9MICO</name>
<evidence type="ECO:0000313" key="2">
    <source>
        <dbReference type="Proteomes" id="UP000013167"/>
    </source>
</evidence>